<name>A0ABD1MZB4_9FABA</name>
<gene>
    <name evidence="1" type="ORF">Fmac_009098</name>
</gene>
<accession>A0ABD1MZB4</accession>
<sequence length="67" mass="7358">MHVWVAHDCHQVVAIHLGWSLLAYPLRSSCGTSSSTSFHLLHSKIISIHGGTSFDENAPSYLKKLAN</sequence>
<dbReference type="Proteomes" id="UP001603857">
    <property type="component" value="Unassembled WGS sequence"/>
</dbReference>
<evidence type="ECO:0000313" key="2">
    <source>
        <dbReference type="Proteomes" id="UP001603857"/>
    </source>
</evidence>
<protein>
    <submittedName>
        <fullName evidence="1">Uncharacterized protein</fullName>
    </submittedName>
</protein>
<organism evidence="1 2">
    <name type="scientific">Flemingia macrophylla</name>
    <dbReference type="NCBI Taxonomy" id="520843"/>
    <lineage>
        <taxon>Eukaryota</taxon>
        <taxon>Viridiplantae</taxon>
        <taxon>Streptophyta</taxon>
        <taxon>Embryophyta</taxon>
        <taxon>Tracheophyta</taxon>
        <taxon>Spermatophyta</taxon>
        <taxon>Magnoliopsida</taxon>
        <taxon>eudicotyledons</taxon>
        <taxon>Gunneridae</taxon>
        <taxon>Pentapetalae</taxon>
        <taxon>rosids</taxon>
        <taxon>fabids</taxon>
        <taxon>Fabales</taxon>
        <taxon>Fabaceae</taxon>
        <taxon>Papilionoideae</taxon>
        <taxon>50 kb inversion clade</taxon>
        <taxon>NPAAA clade</taxon>
        <taxon>indigoferoid/millettioid clade</taxon>
        <taxon>Phaseoleae</taxon>
        <taxon>Flemingia</taxon>
    </lineage>
</organism>
<evidence type="ECO:0000313" key="1">
    <source>
        <dbReference type="EMBL" id="KAL2341158.1"/>
    </source>
</evidence>
<comment type="caution">
    <text evidence="1">The sequence shown here is derived from an EMBL/GenBank/DDBJ whole genome shotgun (WGS) entry which is preliminary data.</text>
</comment>
<dbReference type="AlphaFoldDB" id="A0ABD1MZB4"/>
<proteinExistence type="predicted"/>
<dbReference type="EMBL" id="JBGMDY010000003">
    <property type="protein sequence ID" value="KAL2341158.1"/>
    <property type="molecule type" value="Genomic_DNA"/>
</dbReference>
<keyword evidence="2" id="KW-1185">Reference proteome</keyword>
<reference evidence="1 2" key="1">
    <citation type="submission" date="2024-08" db="EMBL/GenBank/DDBJ databases">
        <title>Insights into the chromosomal genome structure of Flemingia macrophylla.</title>
        <authorList>
            <person name="Ding Y."/>
            <person name="Zhao Y."/>
            <person name="Bi W."/>
            <person name="Wu M."/>
            <person name="Zhao G."/>
            <person name="Gong Y."/>
            <person name="Li W."/>
            <person name="Zhang P."/>
        </authorList>
    </citation>
    <scope>NUCLEOTIDE SEQUENCE [LARGE SCALE GENOMIC DNA]</scope>
    <source>
        <strain evidence="1">DYQJB</strain>
        <tissue evidence="1">Leaf</tissue>
    </source>
</reference>